<evidence type="ECO:0000259" key="4">
    <source>
        <dbReference type="PROSITE" id="PS51085"/>
    </source>
</evidence>
<name>A0A1T4LZA2_9FUSO</name>
<dbReference type="InterPro" id="IPR046867">
    <property type="entry name" value="AldOxase/xan_DH_MoCoBD2"/>
</dbReference>
<dbReference type="SUPFAM" id="SSF56003">
    <property type="entry name" value="Molybdenum cofactor-binding domain"/>
    <property type="match status" value="1"/>
</dbReference>
<evidence type="ECO:0000256" key="1">
    <source>
        <dbReference type="ARBA" id="ARBA00006849"/>
    </source>
</evidence>
<feature type="domain" description="2Fe-2S ferredoxin-type" evidence="4">
    <location>
        <begin position="2"/>
        <end position="78"/>
    </location>
</feature>
<evidence type="ECO:0000256" key="2">
    <source>
        <dbReference type="ARBA" id="ARBA00022505"/>
    </source>
</evidence>
<evidence type="ECO:0000256" key="3">
    <source>
        <dbReference type="ARBA" id="ARBA00023002"/>
    </source>
</evidence>
<dbReference type="Gene3D" id="3.90.1170.50">
    <property type="entry name" value="Aldehyde oxidase/xanthine dehydrogenase, a/b hammerhead"/>
    <property type="match status" value="1"/>
</dbReference>
<reference evidence="5 6" key="1">
    <citation type="submission" date="2017-02" db="EMBL/GenBank/DDBJ databases">
        <authorList>
            <person name="Peterson S.W."/>
        </authorList>
    </citation>
    <scope>NUCLEOTIDE SEQUENCE [LARGE SCALE GENOMIC DNA]</scope>
    <source>
        <strain evidence="5 6">ATCC 700028</strain>
    </source>
</reference>
<accession>A0A1T4LZA2</accession>
<dbReference type="CDD" id="cd00207">
    <property type="entry name" value="fer2"/>
    <property type="match status" value="1"/>
</dbReference>
<dbReference type="RefSeq" id="WP_078693543.1">
    <property type="nucleotide sequence ID" value="NZ_FUWX01000007.1"/>
</dbReference>
<dbReference type="Gene3D" id="3.10.20.30">
    <property type="match status" value="1"/>
</dbReference>
<dbReference type="STRING" id="180163.SAMN02745174_01031"/>
<dbReference type="PIRSF" id="PIRSF000127">
    <property type="entry name" value="Xanthine_DH"/>
    <property type="match status" value="1"/>
</dbReference>
<dbReference type="Pfam" id="PF01315">
    <property type="entry name" value="Ald_Xan_dh_C"/>
    <property type="match status" value="1"/>
</dbReference>
<keyword evidence="2" id="KW-0500">Molybdenum</keyword>
<dbReference type="InterPro" id="IPR036010">
    <property type="entry name" value="2Fe-2S_ferredoxin-like_sf"/>
</dbReference>
<dbReference type="InterPro" id="IPR001041">
    <property type="entry name" value="2Fe-2S_ferredoxin-type"/>
</dbReference>
<dbReference type="PROSITE" id="PS51085">
    <property type="entry name" value="2FE2S_FER_2"/>
    <property type="match status" value="1"/>
</dbReference>
<protein>
    <submittedName>
        <fullName evidence="5">Putative selenate reductase molybdopterin-binding subunit</fullName>
    </submittedName>
</protein>
<dbReference type="InterPro" id="IPR036856">
    <property type="entry name" value="Ald_Oxase/Xan_DH_a/b_sf"/>
</dbReference>
<dbReference type="AlphaFoldDB" id="A0A1T4LZA2"/>
<dbReference type="PANTHER" id="PTHR11908:SF132">
    <property type="entry name" value="ALDEHYDE OXIDASE 1-RELATED"/>
    <property type="match status" value="1"/>
</dbReference>
<dbReference type="GO" id="GO:0016491">
    <property type="term" value="F:oxidoreductase activity"/>
    <property type="evidence" value="ECO:0007669"/>
    <property type="project" value="UniProtKB-KW"/>
</dbReference>
<sequence>MDKIKFTLNGVEKEFLGDRGASAKVFLREHGILTMREGCDGEGNCGLCSIILDGEVVNSCLLVVGQLENREVYTTEFFSNKRNLNTLQKAMVLAGIVQCGYCSPSIYLALNNLLKVKPQPSKEDVKDALSSILCRCTGYEQMFDVVTIYNKLLNNEPVDEEKLLSNLRVVEKSVCKLDGPKLVRGEKSFVEDYVDNDACILKVLRSPHASAYIKEIDVTEAEKLPGVVYILTHKNSPKKVYGRSGQSYPEPSPYDRRLIGQKVYHVGDRVAAVLAESEEIAIEAMKLIKVEYEVLKPVTTLEEAMAPDAPIVHNGPLTYGTGKVVDNEGLDPREVPVFYNFPVGDNIRKNMVASSKGGMGDVEKAFGEADTIVERTYRTKKVHCTPSEPHVVYSKMVEDRLVVHASTQVPWHARRLLASLLEIPENKIRVIKENVGGGFGAKQDMLIEDLACYLTWVTGRGVYFRFTREEEFIAGTSRHDMIIGVKLGAKKDGTITAIQMNVKSNTGAFGNHALTVSKNVCNVPLPLFIVPNIKFDIDIYYSNLPNAGAYRGYGAPQGTFALMTAIDELSHEIGVDYLDILKKNTVRSGDRLDLLAQLAEIGKGNAEEIASCGLIDTMEKAAEMMNWKNKPKSKCDHIKIGHGMAIVQQKSGIPDIDTANAMVKMLNDGTFIVHMGGTDLGTGMNTVSAQLAAEHLQTELDAIHVIGADSDNTPFDVGAYASSGTHFSCGAVLNAVKKMETIILEAASELMNEKVEDLKLEYPSKVVGKNSEITYEQIAFKTQSGKGKGQLIAHANFTTSLHAFPYGTHMCEVAVNTNTGEVKINKYYAIHDCGVPINPKLAKGQIYGAVIQSIGHSLYEEMKFDKDGKPLNANLLDYKVAKIKDIPEDFKVEFVYTEEENEKYGPRKSVGEVSINGAAPAIATAIHDATGVWVREWPFTPEQILKALGKI</sequence>
<dbReference type="EMBL" id="FUWX01000007">
    <property type="protein sequence ID" value="SJZ60063.1"/>
    <property type="molecule type" value="Genomic_DNA"/>
</dbReference>
<proteinExistence type="inferred from homology"/>
<evidence type="ECO:0000313" key="5">
    <source>
        <dbReference type="EMBL" id="SJZ60063.1"/>
    </source>
</evidence>
<dbReference type="Gene3D" id="3.30.365.10">
    <property type="entry name" value="Aldehyde oxidase/xanthine dehydrogenase, molybdopterin binding domain"/>
    <property type="match status" value="4"/>
</dbReference>
<keyword evidence="3" id="KW-0560">Oxidoreductase</keyword>
<dbReference type="InterPro" id="IPR016208">
    <property type="entry name" value="Ald_Oxase/xanthine_DH-like"/>
</dbReference>
<dbReference type="InterPro" id="IPR037165">
    <property type="entry name" value="AldOxase/xan_DH_Mopterin-bd_sf"/>
</dbReference>
<dbReference type="OrthoDB" id="9759099at2"/>
<comment type="similarity">
    <text evidence="1">Belongs to the xanthine dehydrogenase family.</text>
</comment>
<dbReference type="Pfam" id="PF20256">
    <property type="entry name" value="MoCoBD_2"/>
    <property type="match status" value="1"/>
</dbReference>
<dbReference type="InterPro" id="IPR008274">
    <property type="entry name" value="AldOxase/xan_DH_MoCoBD1"/>
</dbReference>
<dbReference type="SUPFAM" id="SSF54292">
    <property type="entry name" value="2Fe-2S ferredoxin-like"/>
    <property type="match status" value="1"/>
</dbReference>
<keyword evidence="6" id="KW-1185">Reference proteome</keyword>
<dbReference type="SUPFAM" id="SSF54665">
    <property type="entry name" value="CO dehydrogenase molybdoprotein N-domain-like"/>
    <property type="match status" value="1"/>
</dbReference>
<dbReference type="GO" id="GO:0051536">
    <property type="term" value="F:iron-sulfur cluster binding"/>
    <property type="evidence" value="ECO:0007669"/>
    <property type="project" value="InterPro"/>
</dbReference>
<dbReference type="Pfam" id="PF02738">
    <property type="entry name" value="MoCoBD_1"/>
    <property type="match status" value="1"/>
</dbReference>
<dbReference type="Proteomes" id="UP000191153">
    <property type="component" value="Unassembled WGS sequence"/>
</dbReference>
<dbReference type="PANTHER" id="PTHR11908">
    <property type="entry name" value="XANTHINE DEHYDROGENASE"/>
    <property type="match status" value="1"/>
</dbReference>
<dbReference type="InterPro" id="IPR012675">
    <property type="entry name" value="Beta-grasp_dom_sf"/>
</dbReference>
<dbReference type="SUPFAM" id="SSF47741">
    <property type="entry name" value="CO dehydrogenase ISP C-domain like"/>
    <property type="match status" value="1"/>
</dbReference>
<dbReference type="InterPro" id="IPR036884">
    <property type="entry name" value="2Fe-2S-bd_dom_sf"/>
</dbReference>
<dbReference type="Gene3D" id="1.10.150.120">
    <property type="entry name" value="[2Fe-2S]-binding domain"/>
    <property type="match status" value="1"/>
</dbReference>
<dbReference type="InterPro" id="IPR000674">
    <property type="entry name" value="Ald_Oxase/Xan_DH_a/b"/>
</dbReference>
<dbReference type="GO" id="GO:0005506">
    <property type="term" value="F:iron ion binding"/>
    <property type="evidence" value="ECO:0007669"/>
    <property type="project" value="InterPro"/>
</dbReference>
<dbReference type="SMART" id="SM01008">
    <property type="entry name" value="Ald_Xan_dh_C"/>
    <property type="match status" value="1"/>
</dbReference>
<organism evidence="5 6">
    <name type="scientific">Cetobacterium ceti</name>
    <dbReference type="NCBI Taxonomy" id="180163"/>
    <lineage>
        <taxon>Bacteria</taxon>
        <taxon>Fusobacteriati</taxon>
        <taxon>Fusobacteriota</taxon>
        <taxon>Fusobacteriia</taxon>
        <taxon>Fusobacteriales</taxon>
        <taxon>Fusobacteriaceae</taxon>
        <taxon>Cetobacterium</taxon>
    </lineage>
</organism>
<evidence type="ECO:0000313" key="6">
    <source>
        <dbReference type="Proteomes" id="UP000191153"/>
    </source>
</evidence>
<dbReference type="Pfam" id="PF01799">
    <property type="entry name" value="Fer2_2"/>
    <property type="match status" value="1"/>
</dbReference>
<dbReference type="InterPro" id="IPR002888">
    <property type="entry name" value="2Fe-2S-bd"/>
</dbReference>
<gene>
    <name evidence="5" type="ORF">SAMN02745174_01031</name>
</gene>